<keyword evidence="7" id="KW-1185">Reference proteome</keyword>
<keyword evidence="1" id="KW-0813">Transport</keyword>
<dbReference type="OrthoDB" id="9771863at2"/>
<evidence type="ECO:0000256" key="2">
    <source>
        <dbReference type="ARBA" id="ARBA00022737"/>
    </source>
</evidence>
<feature type="domain" description="ABC transporter" evidence="5">
    <location>
        <begin position="260"/>
        <end position="500"/>
    </location>
</feature>
<keyword evidence="3" id="KW-0547">Nucleotide-binding</keyword>
<dbReference type="Proteomes" id="UP000244161">
    <property type="component" value="Unassembled WGS sequence"/>
</dbReference>
<dbReference type="Gene3D" id="3.40.50.300">
    <property type="entry name" value="P-loop containing nucleotide triphosphate hydrolases"/>
    <property type="match status" value="2"/>
</dbReference>
<dbReference type="InterPro" id="IPR003593">
    <property type="entry name" value="AAA+_ATPase"/>
</dbReference>
<dbReference type="EMBL" id="QAOM01000011">
    <property type="protein sequence ID" value="PTQ83975.1"/>
    <property type="molecule type" value="Genomic_DNA"/>
</dbReference>
<evidence type="ECO:0000259" key="5">
    <source>
        <dbReference type="PROSITE" id="PS50893"/>
    </source>
</evidence>
<dbReference type="InterPro" id="IPR050107">
    <property type="entry name" value="ABC_carbohydrate_import_ATPase"/>
</dbReference>
<dbReference type="PANTHER" id="PTHR43790">
    <property type="entry name" value="CARBOHYDRATE TRANSPORT ATP-BINDING PROTEIN MG119-RELATED"/>
    <property type="match status" value="1"/>
</dbReference>
<evidence type="ECO:0000313" key="6">
    <source>
        <dbReference type="EMBL" id="PTQ83975.1"/>
    </source>
</evidence>
<feature type="domain" description="ABC transporter" evidence="5">
    <location>
        <begin position="9"/>
        <end position="247"/>
    </location>
</feature>
<reference evidence="6 7" key="1">
    <citation type="submission" date="2018-04" db="EMBL/GenBank/DDBJ databases">
        <title>Genomic Encyclopedia of Archaeal and Bacterial Type Strains, Phase II (KMG-II): from individual species to whole genera.</title>
        <authorList>
            <person name="Goeker M."/>
        </authorList>
    </citation>
    <scope>NUCLEOTIDE SEQUENCE [LARGE SCALE GENOMIC DNA]</scope>
    <source>
        <strain evidence="6 7">DSM 18806</strain>
    </source>
</reference>
<comment type="caution">
    <text evidence="6">The sequence shown here is derived from an EMBL/GenBank/DDBJ whole genome shotgun (WGS) entry which is preliminary data.</text>
</comment>
<dbReference type="GO" id="GO:0005524">
    <property type="term" value="F:ATP binding"/>
    <property type="evidence" value="ECO:0007669"/>
    <property type="project" value="UniProtKB-KW"/>
</dbReference>
<dbReference type="InterPro" id="IPR017871">
    <property type="entry name" value="ABC_transporter-like_CS"/>
</dbReference>
<dbReference type="CDD" id="cd03216">
    <property type="entry name" value="ABC_Carb_Monos_I"/>
    <property type="match status" value="1"/>
</dbReference>
<sequence length="500" mass="55419">MSEQGEILLEVKNMFKSFGPTIALKDVNLTIKRGQIHGLVGENGSGKSTVTSIASGLQDCDSGEMIYLGKAWNPESMIYAREQGMSMILQEANTISDVTVAENLFAGKEAEFTNLGMVSKKKMVQAADELLQNFGVEHIKGGDSINRYSFEDRKLIEICRAVTDDTQLLVVDETTTALSHIGRALIYKLINKMAAEGKAVIFISHDMDEIIEVCNILTVLRDGNIIGTLEKGEMDPKKIRYMMVGREIGEAYYRDDYDPSHSGEVVLEFKNASFNDIKNFNLKLHKGQILGLGGLSGSGMRDVGRAAFGLERLKEGTIECKGNPLEGIMSAIDNNMGYISKNRDREALIGEGSIRDNIIMPSIRGLSGKMMYLSKKASTKVAQHQIDAFSIKCNNENQYVSTLSGGNKQKVSFAKWMAKDSDIFIMDCPTRGVDIGVKQFMYQLISQMKADNKAILMISEELPELIGMCDQIIIMKDNEVSANITRDKDLKQTDIIEYII</sequence>
<dbReference type="Pfam" id="PF00005">
    <property type="entry name" value="ABC_tran"/>
    <property type="match status" value="2"/>
</dbReference>
<dbReference type="InterPro" id="IPR003439">
    <property type="entry name" value="ABC_transporter-like_ATP-bd"/>
</dbReference>
<dbReference type="PROSITE" id="PS50893">
    <property type="entry name" value="ABC_TRANSPORTER_2"/>
    <property type="match status" value="2"/>
</dbReference>
<dbReference type="AlphaFoldDB" id="A0A2T5IJH4"/>
<protein>
    <submittedName>
        <fullName evidence="6">Monosaccharide ABC transporter ATP-binding protein (CUT2 family)</fullName>
    </submittedName>
</protein>
<keyword evidence="4 6" id="KW-0067">ATP-binding</keyword>
<dbReference type="CDD" id="cd03215">
    <property type="entry name" value="ABC_Carb_Monos_II"/>
    <property type="match status" value="1"/>
</dbReference>
<dbReference type="PANTHER" id="PTHR43790:SF9">
    <property type="entry name" value="GALACTOFURANOSE TRANSPORTER ATP-BINDING PROTEIN YTFR"/>
    <property type="match status" value="1"/>
</dbReference>
<evidence type="ECO:0000256" key="3">
    <source>
        <dbReference type="ARBA" id="ARBA00022741"/>
    </source>
</evidence>
<accession>A0A2T5IJH4</accession>
<dbReference type="SUPFAM" id="SSF52540">
    <property type="entry name" value="P-loop containing nucleoside triphosphate hydrolases"/>
    <property type="match status" value="2"/>
</dbReference>
<dbReference type="GO" id="GO:0016887">
    <property type="term" value="F:ATP hydrolysis activity"/>
    <property type="evidence" value="ECO:0007669"/>
    <property type="project" value="InterPro"/>
</dbReference>
<name>A0A2T5IJH4_9LACT</name>
<evidence type="ECO:0000256" key="1">
    <source>
        <dbReference type="ARBA" id="ARBA00022448"/>
    </source>
</evidence>
<keyword evidence="2" id="KW-0677">Repeat</keyword>
<proteinExistence type="predicted"/>
<gene>
    <name evidence="6" type="ORF">C8U37_11160</name>
</gene>
<dbReference type="SMART" id="SM00382">
    <property type="entry name" value="AAA"/>
    <property type="match status" value="1"/>
</dbReference>
<dbReference type="InterPro" id="IPR027417">
    <property type="entry name" value="P-loop_NTPase"/>
</dbReference>
<organism evidence="6 7">
    <name type="scientific">Trichococcus patagoniensis</name>
    <dbReference type="NCBI Taxonomy" id="382641"/>
    <lineage>
        <taxon>Bacteria</taxon>
        <taxon>Bacillati</taxon>
        <taxon>Bacillota</taxon>
        <taxon>Bacilli</taxon>
        <taxon>Lactobacillales</taxon>
        <taxon>Carnobacteriaceae</taxon>
        <taxon>Trichococcus</taxon>
    </lineage>
</organism>
<evidence type="ECO:0000313" key="7">
    <source>
        <dbReference type="Proteomes" id="UP000244161"/>
    </source>
</evidence>
<dbReference type="PROSITE" id="PS00211">
    <property type="entry name" value="ABC_TRANSPORTER_1"/>
    <property type="match status" value="1"/>
</dbReference>
<evidence type="ECO:0000256" key="4">
    <source>
        <dbReference type="ARBA" id="ARBA00022840"/>
    </source>
</evidence>